<keyword evidence="1" id="KW-0472">Membrane</keyword>
<feature type="transmembrane region" description="Helical" evidence="1">
    <location>
        <begin position="31"/>
        <end position="53"/>
    </location>
</feature>
<gene>
    <name evidence="2" type="ORF">BOLFYP28_02851</name>
</gene>
<dbReference type="AlphaFoldDB" id="A0A6N2W6M9"/>
<protein>
    <submittedName>
        <fullName evidence="2">Uncharacterized protein</fullName>
    </submittedName>
</protein>
<organism evidence="2">
    <name type="scientific">Bacteroides ovatus</name>
    <dbReference type="NCBI Taxonomy" id="28116"/>
    <lineage>
        <taxon>Bacteria</taxon>
        <taxon>Pseudomonadati</taxon>
        <taxon>Bacteroidota</taxon>
        <taxon>Bacteroidia</taxon>
        <taxon>Bacteroidales</taxon>
        <taxon>Bacteroidaceae</taxon>
        <taxon>Bacteroides</taxon>
    </lineage>
</organism>
<evidence type="ECO:0000256" key="1">
    <source>
        <dbReference type="SAM" id="Phobius"/>
    </source>
</evidence>
<name>A0A6N2W6M9_BACOV</name>
<keyword evidence="1" id="KW-1133">Transmembrane helix</keyword>
<proteinExistence type="predicted"/>
<dbReference type="EMBL" id="CACRTD010000046">
    <property type="protein sequence ID" value="VYT37890.1"/>
    <property type="molecule type" value="Genomic_DNA"/>
</dbReference>
<reference evidence="2" key="1">
    <citation type="submission" date="2019-11" db="EMBL/GenBank/DDBJ databases">
        <authorList>
            <person name="Feng L."/>
        </authorList>
    </citation>
    <scope>NUCLEOTIDE SEQUENCE</scope>
    <source>
        <strain evidence="2">BovatusLFYP28</strain>
    </source>
</reference>
<keyword evidence="1" id="KW-0812">Transmembrane</keyword>
<evidence type="ECO:0000313" key="2">
    <source>
        <dbReference type="EMBL" id="VYT37890.1"/>
    </source>
</evidence>
<accession>A0A6N2W6M9</accession>
<sequence>MHYFGKKMHKTKVFLHKSENTLERDSDIIRIYVGICNKVVSLLLHFVLTFFIVY</sequence>